<dbReference type="Pfam" id="PF08205">
    <property type="entry name" value="C2-set_2"/>
    <property type="match status" value="1"/>
</dbReference>
<feature type="compositionally biased region" description="Low complexity" evidence="6">
    <location>
        <begin position="266"/>
        <end position="277"/>
    </location>
</feature>
<feature type="region of interest" description="Disordered" evidence="6">
    <location>
        <begin position="210"/>
        <end position="286"/>
    </location>
</feature>
<reference evidence="10 11" key="1">
    <citation type="submission" date="2019-04" db="EMBL/GenBank/DDBJ databases">
        <title>The sequence and de novo assembly of Takifugu bimaculatus genome using PacBio and Hi-C technologies.</title>
        <authorList>
            <person name="Xu P."/>
            <person name="Liu B."/>
            <person name="Zhou Z."/>
        </authorList>
    </citation>
    <scope>NUCLEOTIDE SEQUENCE [LARGE SCALE GENOMIC DNA]</scope>
    <source>
        <strain evidence="10">TB-2018</strain>
        <tissue evidence="10">Muscle</tissue>
    </source>
</reference>
<feature type="domain" description="Ig-like" evidence="9">
    <location>
        <begin position="14"/>
        <end position="99"/>
    </location>
</feature>
<protein>
    <recommendedName>
        <fullName evidence="9">Ig-like domain-containing protein</fullName>
    </recommendedName>
</protein>
<comment type="subcellular location">
    <subcellularLocation>
        <location evidence="1">Membrane</location>
        <topology evidence="1">Single-pass membrane protein</topology>
    </subcellularLocation>
</comment>
<dbReference type="GO" id="GO:0008037">
    <property type="term" value="P:cell recognition"/>
    <property type="evidence" value="ECO:0007669"/>
    <property type="project" value="TreeGrafter"/>
</dbReference>
<feature type="region of interest" description="Disordered" evidence="6">
    <location>
        <begin position="335"/>
        <end position="363"/>
    </location>
</feature>
<evidence type="ECO:0000256" key="6">
    <source>
        <dbReference type="SAM" id="MobiDB-lite"/>
    </source>
</evidence>
<evidence type="ECO:0000256" key="4">
    <source>
        <dbReference type="ARBA" id="ARBA00023136"/>
    </source>
</evidence>
<comment type="caution">
    <text evidence="10">The sequence shown here is derived from an EMBL/GenBank/DDBJ whole genome shotgun (WGS) entry which is preliminary data.</text>
</comment>
<keyword evidence="8" id="KW-0732">Signal</keyword>
<dbReference type="InterPro" id="IPR003599">
    <property type="entry name" value="Ig_sub"/>
</dbReference>
<organism evidence="10 11">
    <name type="scientific">Takifugu bimaculatus</name>
    <dbReference type="NCBI Taxonomy" id="433685"/>
    <lineage>
        <taxon>Eukaryota</taxon>
        <taxon>Metazoa</taxon>
        <taxon>Chordata</taxon>
        <taxon>Craniata</taxon>
        <taxon>Vertebrata</taxon>
        <taxon>Euteleostomi</taxon>
        <taxon>Actinopterygii</taxon>
        <taxon>Neopterygii</taxon>
        <taxon>Teleostei</taxon>
        <taxon>Neoteleostei</taxon>
        <taxon>Acanthomorphata</taxon>
        <taxon>Eupercaria</taxon>
        <taxon>Tetraodontiformes</taxon>
        <taxon>Tetradontoidea</taxon>
        <taxon>Tetraodontidae</taxon>
        <taxon>Takifugu</taxon>
    </lineage>
</organism>
<dbReference type="Proteomes" id="UP000516260">
    <property type="component" value="Chromosome 9"/>
</dbReference>
<feature type="domain" description="Ig-like" evidence="9">
    <location>
        <begin position="118"/>
        <end position="191"/>
    </location>
</feature>
<dbReference type="GO" id="GO:0005102">
    <property type="term" value="F:signaling receptor binding"/>
    <property type="evidence" value="ECO:0007669"/>
    <property type="project" value="TreeGrafter"/>
</dbReference>
<dbReference type="GO" id="GO:0002860">
    <property type="term" value="P:positive regulation of natural killer cell mediated cytotoxicity directed against tumor cell target"/>
    <property type="evidence" value="ECO:0007669"/>
    <property type="project" value="TreeGrafter"/>
</dbReference>
<gene>
    <name evidence="10" type="ORF">fugu_008802</name>
</gene>
<dbReference type="EMBL" id="SWLE01000022">
    <property type="protein sequence ID" value="TNM84624.1"/>
    <property type="molecule type" value="Genomic_DNA"/>
</dbReference>
<dbReference type="PANTHER" id="PTHR47118">
    <property type="entry name" value="CYTOTOXIC AND REGULATORY T-CELL MOLECULE"/>
    <property type="match status" value="1"/>
</dbReference>
<evidence type="ECO:0000256" key="8">
    <source>
        <dbReference type="SAM" id="SignalP"/>
    </source>
</evidence>
<dbReference type="InterPro" id="IPR013106">
    <property type="entry name" value="Ig_V-set"/>
</dbReference>
<dbReference type="Gene3D" id="2.60.40.10">
    <property type="entry name" value="Immunoglobulins"/>
    <property type="match status" value="2"/>
</dbReference>
<evidence type="ECO:0000256" key="1">
    <source>
        <dbReference type="ARBA" id="ARBA00004167"/>
    </source>
</evidence>
<feature type="compositionally biased region" description="Basic and acidic residues" evidence="6">
    <location>
        <begin position="343"/>
        <end position="356"/>
    </location>
</feature>
<evidence type="ECO:0000256" key="5">
    <source>
        <dbReference type="ARBA" id="ARBA00023157"/>
    </source>
</evidence>
<dbReference type="GO" id="GO:0005886">
    <property type="term" value="C:plasma membrane"/>
    <property type="evidence" value="ECO:0007669"/>
    <property type="project" value="TreeGrafter"/>
</dbReference>
<dbReference type="InterPro" id="IPR013783">
    <property type="entry name" value="Ig-like_fold"/>
</dbReference>
<dbReference type="AlphaFoldDB" id="A0A4Z2AWZ0"/>
<evidence type="ECO:0000256" key="3">
    <source>
        <dbReference type="ARBA" id="ARBA00022989"/>
    </source>
</evidence>
<keyword evidence="11" id="KW-1185">Reference proteome</keyword>
<feature type="region of interest" description="Disordered" evidence="6">
    <location>
        <begin position="391"/>
        <end position="420"/>
    </location>
</feature>
<feature type="compositionally biased region" description="Low complexity" evidence="6">
    <location>
        <begin position="223"/>
        <end position="252"/>
    </location>
</feature>
<dbReference type="InterPro" id="IPR053096">
    <property type="entry name" value="CRTAM"/>
</dbReference>
<keyword evidence="3 7" id="KW-1133">Transmembrane helix</keyword>
<dbReference type="SMART" id="SM00406">
    <property type="entry name" value="IGv"/>
    <property type="match status" value="1"/>
</dbReference>
<keyword evidence="5" id="KW-1015">Disulfide bond</keyword>
<dbReference type="GO" id="GO:0002355">
    <property type="term" value="P:detection of tumor cell"/>
    <property type="evidence" value="ECO:0007669"/>
    <property type="project" value="TreeGrafter"/>
</dbReference>
<evidence type="ECO:0000313" key="10">
    <source>
        <dbReference type="EMBL" id="TNM84624.1"/>
    </source>
</evidence>
<feature type="signal peptide" evidence="8">
    <location>
        <begin position="1"/>
        <end position="19"/>
    </location>
</feature>
<evidence type="ECO:0000256" key="2">
    <source>
        <dbReference type="ARBA" id="ARBA00022692"/>
    </source>
</evidence>
<feature type="compositionally biased region" description="Polar residues" evidence="6">
    <location>
        <begin position="398"/>
        <end position="420"/>
    </location>
</feature>
<dbReference type="InterPro" id="IPR036179">
    <property type="entry name" value="Ig-like_dom_sf"/>
</dbReference>
<accession>A0A4Z2AWZ0</accession>
<sequence length="420" mass="46132">MEQKLLLCVFMTLIEVSLAVWQRVTAIRGQTVDLSCPIRNFHETTFDWKNPEGHIMFFAGGQVFQGAVSERYIVKKLSTSEFTISITDVTVKDGGNYTCFHYDHQVIERKVELTVIDPPKIIKTKHRGRFDLKCTAQANYPPPQITWKLDNGPEILAQSQLIREDKAFVSSAILTIQAVEDRVAVTCLVHHPALYTQPLKNFVILKGERANRPRLTTSSPKPSSTQGRTTTVGTVGGPSSESSTPSSTVLSTHLGTHSASTEAPHSSVTSVSSNVSVHRGSSDSNLLTGSKASSPLLVFLVTCLIVALLVVVIFFAIKLRRAHVAWKKVFIVTENEDSDPSEESSKSKSSQEEKKCQGQNSRGPIKTMFTQYVVEQPTSVTSVINTAAMTSAHDANKEQTLQPQPTSRAAVTFNTKETDL</sequence>
<dbReference type="SMART" id="SM00409">
    <property type="entry name" value="IG"/>
    <property type="match status" value="2"/>
</dbReference>
<feature type="chain" id="PRO_5021218621" description="Ig-like domain-containing protein" evidence="8">
    <location>
        <begin position="20"/>
        <end position="420"/>
    </location>
</feature>
<dbReference type="CDD" id="cd00096">
    <property type="entry name" value="Ig"/>
    <property type="match status" value="1"/>
</dbReference>
<dbReference type="InterPro" id="IPR007110">
    <property type="entry name" value="Ig-like_dom"/>
</dbReference>
<feature type="compositionally biased region" description="Polar residues" evidence="6">
    <location>
        <begin position="253"/>
        <end position="264"/>
    </location>
</feature>
<feature type="transmembrane region" description="Helical" evidence="7">
    <location>
        <begin position="296"/>
        <end position="317"/>
    </location>
</feature>
<evidence type="ECO:0000256" key="7">
    <source>
        <dbReference type="SAM" id="Phobius"/>
    </source>
</evidence>
<evidence type="ECO:0000259" key="9">
    <source>
        <dbReference type="PROSITE" id="PS50835"/>
    </source>
</evidence>
<evidence type="ECO:0000313" key="11">
    <source>
        <dbReference type="Proteomes" id="UP000516260"/>
    </source>
</evidence>
<dbReference type="InterPro" id="IPR013162">
    <property type="entry name" value="CD80_C2-set"/>
</dbReference>
<keyword evidence="4 7" id="KW-0472">Membrane</keyword>
<dbReference type="PANTHER" id="PTHR47118:SF1">
    <property type="entry name" value="CYTOTOXIC AND REGULATORY T-CELL MOLECULE"/>
    <property type="match status" value="1"/>
</dbReference>
<dbReference type="Pfam" id="PF07686">
    <property type="entry name" value="V-set"/>
    <property type="match status" value="1"/>
</dbReference>
<proteinExistence type="predicted"/>
<dbReference type="SUPFAM" id="SSF48726">
    <property type="entry name" value="Immunoglobulin"/>
    <property type="match status" value="2"/>
</dbReference>
<keyword evidence="2 7" id="KW-0812">Transmembrane</keyword>
<name>A0A4Z2AWZ0_9TELE</name>
<dbReference type="PROSITE" id="PS50835">
    <property type="entry name" value="IG_LIKE"/>
    <property type="match status" value="2"/>
</dbReference>